<evidence type="ECO:0000313" key="18">
    <source>
        <dbReference type="Proteomes" id="UP001140949"/>
    </source>
</evidence>
<name>A0AAX6IFJ2_IRIPA</name>
<keyword evidence="7" id="KW-0479">Metal-binding</keyword>
<evidence type="ECO:0000256" key="14">
    <source>
        <dbReference type="SAM" id="MobiDB-lite"/>
    </source>
</evidence>
<reference evidence="17" key="1">
    <citation type="journal article" date="2023" name="GigaByte">
        <title>Genome assembly of the bearded iris, Iris pallida Lam.</title>
        <authorList>
            <person name="Bruccoleri R.E."/>
            <person name="Oakeley E.J."/>
            <person name="Faust A.M.E."/>
            <person name="Altorfer M."/>
            <person name="Dessus-Babus S."/>
            <person name="Burckhardt D."/>
            <person name="Oertli M."/>
            <person name="Naumann U."/>
            <person name="Petersen F."/>
            <person name="Wong J."/>
        </authorList>
    </citation>
    <scope>NUCLEOTIDE SEQUENCE</scope>
    <source>
        <strain evidence="17">GSM-AAB239-AS_SAM_17_03QT</strain>
    </source>
</reference>
<keyword evidence="12 15" id="KW-0472">Membrane</keyword>
<evidence type="ECO:0000256" key="15">
    <source>
        <dbReference type="SAM" id="Phobius"/>
    </source>
</evidence>
<evidence type="ECO:0000256" key="4">
    <source>
        <dbReference type="ARBA" id="ARBA00012483"/>
    </source>
</evidence>
<keyword evidence="9" id="KW-0833">Ubl conjugation pathway</keyword>
<keyword evidence="10" id="KW-0862">Zinc</keyword>
<keyword evidence="8 13" id="KW-0863">Zinc-finger</keyword>
<evidence type="ECO:0000256" key="6">
    <source>
        <dbReference type="ARBA" id="ARBA00022692"/>
    </source>
</evidence>
<keyword evidence="18" id="KW-1185">Reference proteome</keyword>
<dbReference type="PANTHER" id="PTHR46913">
    <property type="entry name" value="RING-H2 FINGER PROTEIN ATL16"/>
    <property type="match status" value="1"/>
</dbReference>
<dbReference type="SUPFAM" id="SSF57850">
    <property type="entry name" value="RING/U-box"/>
    <property type="match status" value="1"/>
</dbReference>
<feature type="compositionally biased region" description="Basic and acidic residues" evidence="14">
    <location>
        <begin position="259"/>
        <end position="269"/>
    </location>
</feature>
<reference evidence="17" key="2">
    <citation type="submission" date="2023-04" db="EMBL/GenBank/DDBJ databases">
        <authorList>
            <person name="Bruccoleri R.E."/>
            <person name="Oakeley E.J."/>
            <person name="Faust A.-M."/>
            <person name="Dessus-Babus S."/>
            <person name="Altorfer M."/>
            <person name="Burckhardt D."/>
            <person name="Oertli M."/>
            <person name="Naumann U."/>
            <person name="Petersen F."/>
            <person name="Wong J."/>
        </authorList>
    </citation>
    <scope>NUCLEOTIDE SEQUENCE</scope>
    <source>
        <strain evidence="17">GSM-AAB239-AS_SAM_17_03QT</strain>
        <tissue evidence="17">Leaf</tissue>
    </source>
</reference>
<feature type="region of interest" description="Disordered" evidence="14">
    <location>
        <begin position="213"/>
        <end position="279"/>
    </location>
</feature>
<comment type="subcellular location">
    <subcellularLocation>
        <location evidence="2">Membrane</location>
        <topology evidence="2">Single-pass membrane protein</topology>
    </subcellularLocation>
</comment>
<keyword evidence="11 15" id="KW-1133">Transmembrane helix</keyword>
<dbReference type="InterPro" id="IPR013083">
    <property type="entry name" value="Znf_RING/FYVE/PHD"/>
</dbReference>
<dbReference type="PANTHER" id="PTHR46913:SF22">
    <property type="entry name" value="RING-TYPE E3 UBIQUITIN TRANSFERASE"/>
    <property type="match status" value="1"/>
</dbReference>
<dbReference type="InterPro" id="IPR001841">
    <property type="entry name" value="Znf_RING"/>
</dbReference>
<feature type="region of interest" description="Disordered" evidence="14">
    <location>
        <begin position="99"/>
        <end position="129"/>
    </location>
</feature>
<evidence type="ECO:0000259" key="16">
    <source>
        <dbReference type="PROSITE" id="PS50089"/>
    </source>
</evidence>
<evidence type="ECO:0000256" key="13">
    <source>
        <dbReference type="PROSITE-ProRule" id="PRU00175"/>
    </source>
</evidence>
<evidence type="ECO:0000313" key="17">
    <source>
        <dbReference type="EMBL" id="KAJ6851617.1"/>
    </source>
</evidence>
<evidence type="ECO:0000256" key="7">
    <source>
        <dbReference type="ARBA" id="ARBA00022723"/>
    </source>
</evidence>
<dbReference type="GO" id="GO:0016567">
    <property type="term" value="P:protein ubiquitination"/>
    <property type="evidence" value="ECO:0007669"/>
    <property type="project" value="InterPro"/>
</dbReference>
<gene>
    <name evidence="17" type="ORF">M6B38_259910</name>
</gene>
<dbReference type="CDD" id="cd16461">
    <property type="entry name" value="RING-H2_EL5-like"/>
    <property type="match status" value="1"/>
</dbReference>
<evidence type="ECO:0000256" key="8">
    <source>
        <dbReference type="ARBA" id="ARBA00022771"/>
    </source>
</evidence>
<dbReference type="Pfam" id="PF13639">
    <property type="entry name" value="zf-RING_2"/>
    <property type="match status" value="1"/>
</dbReference>
<evidence type="ECO:0000256" key="9">
    <source>
        <dbReference type="ARBA" id="ARBA00022786"/>
    </source>
</evidence>
<dbReference type="Proteomes" id="UP001140949">
    <property type="component" value="Unassembled WGS sequence"/>
</dbReference>
<dbReference type="EC" id="2.3.2.27" evidence="4"/>
<evidence type="ECO:0000256" key="10">
    <source>
        <dbReference type="ARBA" id="ARBA00022833"/>
    </source>
</evidence>
<comment type="pathway">
    <text evidence="3">Protein modification; protein ubiquitination.</text>
</comment>
<keyword evidence="5" id="KW-0808">Transferase</keyword>
<evidence type="ECO:0000256" key="1">
    <source>
        <dbReference type="ARBA" id="ARBA00000900"/>
    </source>
</evidence>
<feature type="compositionally biased region" description="Pro residues" evidence="14">
    <location>
        <begin position="213"/>
        <end position="224"/>
    </location>
</feature>
<evidence type="ECO:0000256" key="11">
    <source>
        <dbReference type="ARBA" id="ARBA00022989"/>
    </source>
</evidence>
<evidence type="ECO:0000256" key="2">
    <source>
        <dbReference type="ARBA" id="ARBA00004167"/>
    </source>
</evidence>
<feature type="region of interest" description="Disordered" evidence="14">
    <location>
        <begin position="293"/>
        <end position="315"/>
    </location>
</feature>
<evidence type="ECO:0000256" key="3">
    <source>
        <dbReference type="ARBA" id="ARBA00004906"/>
    </source>
</evidence>
<dbReference type="PROSITE" id="PS50089">
    <property type="entry name" value="ZF_RING_2"/>
    <property type="match status" value="1"/>
</dbReference>
<dbReference type="AlphaFoldDB" id="A0AAX6IFJ2"/>
<dbReference type="EMBL" id="JANAVB010002199">
    <property type="protein sequence ID" value="KAJ6851617.1"/>
    <property type="molecule type" value="Genomic_DNA"/>
</dbReference>
<dbReference type="GO" id="GO:0061630">
    <property type="term" value="F:ubiquitin protein ligase activity"/>
    <property type="evidence" value="ECO:0007669"/>
    <property type="project" value="UniProtKB-EC"/>
</dbReference>
<feature type="domain" description="RING-type" evidence="16">
    <location>
        <begin position="160"/>
        <end position="202"/>
    </location>
</feature>
<sequence>MASPSPESNQPPWVPLETKDCSQGFCSPYCPQWCFILFPPPPPFSFDEDTTAGSSAGPTFPPLVIAVIGILASAFLLISYYTIISNFCGASFRGRRRRHRGAPLGPDGSESDSEDPGVQSRRHDQEWHLPPTVGLDEASISRITVCRYKRGDGLVDCTDCSVCLGEFREDESLRLLPKCGHAFHVRCIDTWLGSHSNCPLCRANIVVVSANPAPPRLPAPPPDPVSETGRSDGGRTSDGTVVVAGESAPAEGTSLENGGEEKHDVEGGRQMRRSFSMGSFGRVSVAVGRKVAGVDDEIMVGGSSSRQSDDDGEHN</sequence>
<protein>
    <recommendedName>
        <fullName evidence="4">RING-type E3 ubiquitin transferase</fullName>
        <ecNumber evidence="4">2.3.2.27</ecNumber>
    </recommendedName>
</protein>
<dbReference type="FunFam" id="3.30.40.10:FF:000233">
    <property type="entry name" value="RING-H2 finger protein ATL54"/>
    <property type="match status" value="1"/>
</dbReference>
<accession>A0AAX6IFJ2</accession>
<dbReference type="Gene3D" id="3.30.40.10">
    <property type="entry name" value="Zinc/RING finger domain, C3HC4 (zinc finger)"/>
    <property type="match status" value="1"/>
</dbReference>
<feature type="transmembrane region" description="Helical" evidence="15">
    <location>
        <begin position="63"/>
        <end position="88"/>
    </location>
</feature>
<dbReference type="GO" id="GO:0008270">
    <property type="term" value="F:zinc ion binding"/>
    <property type="evidence" value="ECO:0007669"/>
    <property type="project" value="UniProtKB-KW"/>
</dbReference>
<evidence type="ECO:0000256" key="5">
    <source>
        <dbReference type="ARBA" id="ARBA00022679"/>
    </source>
</evidence>
<evidence type="ECO:0000256" key="12">
    <source>
        <dbReference type="ARBA" id="ARBA00023136"/>
    </source>
</evidence>
<dbReference type="SMART" id="SM00184">
    <property type="entry name" value="RING"/>
    <property type="match status" value="1"/>
</dbReference>
<comment type="catalytic activity">
    <reaction evidence="1">
        <text>S-ubiquitinyl-[E2 ubiquitin-conjugating enzyme]-L-cysteine + [acceptor protein]-L-lysine = [E2 ubiquitin-conjugating enzyme]-L-cysteine + N(6)-ubiquitinyl-[acceptor protein]-L-lysine.</text>
        <dbReference type="EC" id="2.3.2.27"/>
    </reaction>
</comment>
<comment type="caution">
    <text evidence="17">The sequence shown here is derived from an EMBL/GenBank/DDBJ whole genome shotgun (WGS) entry which is preliminary data.</text>
</comment>
<keyword evidence="6 15" id="KW-0812">Transmembrane</keyword>
<proteinExistence type="predicted"/>
<dbReference type="InterPro" id="IPR044600">
    <property type="entry name" value="ATL1/ATL16-like"/>
</dbReference>
<dbReference type="GO" id="GO:0016020">
    <property type="term" value="C:membrane"/>
    <property type="evidence" value="ECO:0007669"/>
    <property type="project" value="UniProtKB-SubCell"/>
</dbReference>
<organism evidence="17 18">
    <name type="scientific">Iris pallida</name>
    <name type="common">Sweet iris</name>
    <dbReference type="NCBI Taxonomy" id="29817"/>
    <lineage>
        <taxon>Eukaryota</taxon>
        <taxon>Viridiplantae</taxon>
        <taxon>Streptophyta</taxon>
        <taxon>Embryophyta</taxon>
        <taxon>Tracheophyta</taxon>
        <taxon>Spermatophyta</taxon>
        <taxon>Magnoliopsida</taxon>
        <taxon>Liliopsida</taxon>
        <taxon>Asparagales</taxon>
        <taxon>Iridaceae</taxon>
        <taxon>Iridoideae</taxon>
        <taxon>Irideae</taxon>
        <taxon>Iris</taxon>
    </lineage>
</organism>